<sequence>MTSDISTDLESEEALDPDAVKATPESTRDSIVKATGSGYTPVRHILVQKYSGRNRASTLGKLVRERKHRELILYLLVLTAWDDGARPAWPAAVWLRALTVSSKPNMTWSRSSLSETWTALVELKLVKRNRERRRSRITPRNESRRGVYDRPDGKTTANHYLVLPGAFWADLWFDRLSLAGVAVLLILLKETGKDEEVHMTYGEAASWYGFSESTAKKGFQELVAVGLAETRDTYKRADYAEDGYSVERWYWLTGDFSTAARESARKDAARARRMRARKVKAVSKS</sequence>
<dbReference type="EMBL" id="BAABFX010000028">
    <property type="protein sequence ID" value="GAA4397899.1"/>
    <property type="molecule type" value="Genomic_DNA"/>
</dbReference>
<gene>
    <name evidence="2" type="ORF">GCM10023153_22320</name>
</gene>
<evidence type="ECO:0000313" key="3">
    <source>
        <dbReference type="Proteomes" id="UP001500390"/>
    </source>
</evidence>
<evidence type="ECO:0000313" key="2">
    <source>
        <dbReference type="EMBL" id="GAA4397899.1"/>
    </source>
</evidence>
<keyword evidence="3" id="KW-1185">Reference proteome</keyword>
<organism evidence="2 3">
    <name type="scientific">Ornithinibacter aureus</name>
    <dbReference type="NCBI Taxonomy" id="622664"/>
    <lineage>
        <taxon>Bacteria</taxon>
        <taxon>Bacillati</taxon>
        <taxon>Actinomycetota</taxon>
        <taxon>Actinomycetes</taxon>
        <taxon>Micrococcales</taxon>
        <taxon>Intrasporangiaceae</taxon>
        <taxon>Ornithinibacter</taxon>
    </lineage>
</organism>
<dbReference type="RefSeq" id="WP_159902582.1">
    <property type="nucleotide sequence ID" value="NZ_BAABFX010000028.1"/>
</dbReference>
<name>A0ABP8JY54_9MICO</name>
<dbReference type="Proteomes" id="UP001500390">
    <property type="component" value="Unassembled WGS sequence"/>
</dbReference>
<accession>A0ABP8JY54</accession>
<protein>
    <submittedName>
        <fullName evidence="2">Uncharacterized protein</fullName>
    </submittedName>
</protein>
<feature type="region of interest" description="Disordered" evidence="1">
    <location>
        <begin position="1"/>
        <end position="28"/>
    </location>
</feature>
<proteinExistence type="predicted"/>
<reference evidence="3" key="1">
    <citation type="journal article" date="2019" name="Int. J. Syst. Evol. Microbiol.">
        <title>The Global Catalogue of Microorganisms (GCM) 10K type strain sequencing project: providing services to taxonomists for standard genome sequencing and annotation.</title>
        <authorList>
            <consortium name="The Broad Institute Genomics Platform"/>
            <consortium name="The Broad Institute Genome Sequencing Center for Infectious Disease"/>
            <person name="Wu L."/>
            <person name="Ma J."/>
        </authorList>
    </citation>
    <scope>NUCLEOTIDE SEQUENCE [LARGE SCALE GENOMIC DNA]</scope>
    <source>
        <strain evidence="3">JCM 17738</strain>
    </source>
</reference>
<feature type="compositionally biased region" description="Acidic residues" evidence="1">
    <location>
        <begin position="7"/>
        <end position="16"/>
    </location>
</feature>
<comment type="caution">
    <text evidence="2">The sequence shown here is derived from an EMBL/GenBank/DDBJ whole genome shotgun (WGS) entry which is preliminary data.</text>
</comment>
<evidence type="ECO:0000256" key="1">
    <source>
        <dbReference type="SAM" id="MobiDB-lite"/>
    </source>
</evidence>